<dbReference type="STRING" id="419479.SAMN04488563_2012"/>
<feature type="region of interest" description="Disordered" evidence="1">
    <location>
        <begin position="212"/>
        <end position="233"/>
    </location>
</feature>
<evidence type="ECO:0000259" key="2">
    <source>
        <dbReference type="Pfam" id="PF18864"/>
    </source>
</evidence>
<feature type="domain" description="AbiTii" evidence="2">
    <location>
        <begin position="10"/>
        <end position="193"/>
    </location>
</feature>
<protein>
    <recommendedName>
        <fullName evidence="2">AbiTii domain-containing protein</fullName>
    </recommendedName>
</protein>
<dbReference type="Proteomes" id="UP000182977">
    <property type="component" value="Chromosome I"/>
</dbReference>
<dbReference type="EMBL" id="LT629791">
    <property type="protein sequence ID" value="SDU47628.1"/>
    <property type="molecule type" value="Genomic_DNA"/>
</dbReference>
<dbReference type="InterPro" id="IPR041304">
    <property type="entry name" value="AbiTii"/>
</dbReference>
<gene>
    <name evidence="3" type="ORF">SAMN04488563_2012</name>
</gene>
<evidence type="ECO:0000313" key="3">
    <source>
        <dbReference type="EMBL" id="SDU47628.1"/>
    </source>
</evidence>
<proteinExistence type="predicted"/>
<evidence type="ECO:0000313" key="4">
    <source>
        <dbReference type="Proteomes" id="UP000182977"/>
    </source>
</evidence>
<dbReference type="OrthoDB" id="4157938at2"/>
<name>A0A1H2IUX8_9ACTN</name>
<sequence length="265" mass="28955">MSDENALRLLRRRVLDESESLGGLLRACLMLGAETGSSDLKAWANRELNGYDVDDELPKYRIVEGAPLFIDSISGNNWMRGQQISHLQLPKFAQGKLPEDLQFRQPIEELELMAGRSDSISLGIPGFAELAALWTNELGAFQSIERIYYQVMPVTVAGMVGRVRTVLVELVGDLVSNVTLDELPSTEQVDAAVHFHVEGKRNVVTFTSDSPASISGANQVSSTTSTSTGQQGDGWWTWPRRIGAAIVGVAVIGGVIVQIVKDWPF</sequence>
<evidence type="ECO:0000256" key="1">
    <source>
        <dbReference type="SAM" id="MobiDB-lite"/>
    </source>
</evidence>
<accession>A0A1H2IUX8</accession>
<dbReference type="Pfam" id="PF18864">
    <property type="entry name" value="AbiTii"/>
    <property type="match status" value="1"/>
</dbReference>
<dbReference type="RefSeq" id="WP_152690812.1">
    <property type="nucleotide sequence ID" value="NZ_KQ061235.1"/>
</dbReference>
<organism evidence="3 4">
    <name type="scientific">Jiangella alkaliphila</name>
    <dbReference type="NCBI Taxonomy" id="419479"/>
    <lineage>
        <taxon>Bacteria</taxon>
        <taxon>Bacillati</taxon>
        <taxon>Actinomycetota</taxon>
        <taxon>Actinomycetes</taxon>
        <taxon>Jiangellales</taxon>
        <taxon>Jiangellaceae</taxon>
        <taxon>Jiangella</taxon>
    </lineage>
</organism>
<reference evidence="4" key="1">
    <citation type="submission" date="2016-10" db="EMBL/GenBank/DDBJ databases">
        <authorList>
            <person name="Varghese N."/>
            <person name="Submissions S."/>
        </authorList>
    </citation>
    <scope>NUCLEOTIDE SEQUENCE [LARGE SCALE GENOMIC DNA]</scope>
    <source>
        <strain evidence="4">DSM 45079</strain>
    </source>
</reference>
<keyword evidence="4" id="KW-1185">Reference proteome</keyword>
<dbReference type="AlphaFoldDB" id="A0A1H2IUX8"/>